<accession>A0A9W4UU51</accession>
<keyword evidence="7" id="KW-0539">Nucleus</keyword>
<evidence type="ECO:0000256" key="3">
    <source>
        <dbReference type="ARBA" id="ARBA00008442"/>
    </source>
</evidence>
<evidence type="ECO:0000256" key="5">
    <source>
        <dbReference type="ARBA" id="ARBA00022895"/>
    </source>
</evidence>
<dbReference type="EMBL" id="CAOQHR010000011">
    <property type="protein sequence ID" value="CAI6341202.1"/>
    <property type="molecule type" value="Genomic_DNA"/>
</dbReference>
<dbReference type="InterPro" id="IPR012340">
    <property type="entry name" value="NA-bd_OB-fold"/>
</dbReference>
<protein>
    <recommendedName>
        <fullName evidence="9">Protection of telomeres protein 1 ssDNA-binding domain-containing protein</fullName>
    </recommendedName>
</protein>
<sequence length="631" mass="71687">MASGLSGFSPIKDAKSVKDGGSFLGVIVEINPPHIIIQKDKDPQYTLEFAIQDHFSANPDAQSRLKCRLKRGSEARLPKGAVGDIAILRKMRMIEYNGQPLATNAAYLASEVTFIPAHNIPSPTMGTPFIQGGTSKLGFEAMLDSKGPTPSEQAAAIDMKASVAAYLPMFKRQTTATIPTGPKSALNSRNPYPYPNPYQSNSTPNRSSFNKKKQVLIRDIEPMKFYNLVGEVVKIFSERGTDLYITDYTENAHLYHYPDPKDHIMAEGYGNQVAQKWPGPYGQLTLMVHLWDDHADAAQESLQEGDIAYLQNVRIKISPQNIMEGTLNQDTKYPNRRCVFKCADPTQLDAVKQRKRAYQMNRDSSPALVPQPLPSKPSVKPSTKSTKKEEKKQRNKLQKELEQQELEARVRRQEMNQAGLNNNVRAGNSEHALSTVKEIVHNKARERWTDDGFLRMPFVNCRYRVHLRIVDFWPMDLTQFSKNLGDANFNTKATPEQRQKSRHKWEWDFVLLVEDGATPARNEKERIPLLFGNAQGQNLLQMDACDLANNPNILHKLEEKMFIMWGNLQERKIALWKEKKIRLPLSTDDPQLQLNNLPFECCLEEYGEAVGAYGEATDWIRRYSPFNTTIY</sequence>
<dbReference type="Proteomes" id="UP001152607">
    <property type="component" value="Unassembled WGS sequence"/>
</dbReference>
<comment type="subcellular location">
    <subcellularLocation>
        <location evidence="2">Chromosome</location>
        <location evidence="2">Telomere</location>
    </subcellularLocation>
    <subcellularLocation>
        <location evidence="1">Nucleus</location>
    </subcellularLocation>
</comment>
<gene>
    <name evidence="10" type="ORF">PDIGIT_LOCUS14395</name>
</gene>
<feature type="domain" description="Protection of telomeres protein 1 ssDNA-binding" evidence="9">
    <location>
        <begin position="216"/>
        <end position="359"/>
    </location>
</feature>
<evidence type="ECO:0000313" key="11">
    <source>
        <dbReference type="Proteomes" id="UP001152607"/>
    </source>
</evidence>
<name>A0A9W4UU51_9PLEO</name>
<dbReference type="OrthoDB" id="2186770at2759"/>
<keyword evidence="11" id="KW-1185">Reference proteome</keyword>
<dbReference type="InterPro" id="IPR028389">
    <property type="entry name" value="POT1"/>
</dbReference>
<dbReference type="GO" id="GO:0010521">
    <property type="term" value="F:telomerase inhibitor activity"/>
    <property type="evidence" value="ECO:0007669"/>
    <property type="project" value="TreeGrafter"/>
</dbReference>
<evidence type="ECO:0000259" key="9">
    <source>
        <dbReference type="Pfam" id="PF16686"/>
    </source>
</evidence>
<dbReference type="AlphaFoldDB" id="A0A9W4UU51"/>
<feature type="region of interest" description="Disordered" evidence="8">
    <location>
        <begin position="352"/>
        <end position="399"/>
    </location>
</feature>
<evidence type="ECO:0000256" key="8">
    <source>
        <dbReference type="SAM" id="MobiDB-lite"/>
    </source>
</evidence>
<evidence type="ECO:0000256" key="7">
    <source>
        <dbReference type="ARBA" id="ARBA00023242"/>
    </source>
</evidence>
<dbReference type="FunFam" id="2.40.50.140:FF:000303">
    <property type="entry name" value="Protection of telomeres protein 1"/>
    <property type="match status" value="1"/>
</dbReference>
<dbReference type="PANTHER" id="PTHR14513">
    <property type="entry name" value="PROTECTION OF TELOMERES 1"/>
    <property type="match status" value="1"/>
</dbReference>
<keyword evidence="4" id="KW-0158">Chromosome</keyword>
<feature type="compositionally biased region" description="Low complexity" evidence="8">
    <location>
        <begin position="187"/>
        <end position="205"/>
    </location>
</feature>
<organism evidence="10 11">
    <name type="scientific">Periconia digitata</name>
    <dbReference type="NCBI Taxonomy" id="1303443"/>
    <lineage>
        <taxon>Eukaryota</taxon>
        <taxon>Fungi</taxon>
        <taxon>Dikarya</taxon>
        <taxon>Ascomycota</taxon>
        <taxon>Pezizomycotina</taxon>
        <taxon>Dothideomycetes</taxon>
        <taxon>Pleosporomycetidae</taxon>
        <taxon>Pleosporales</taxon>
        <taxon>Massarineae</taxon>
        <taxon>Periconiaceae</taxon>
        <taxon>Periconia</taxon>
    </lineage>
</organism>
<proteinExistence type="inferred from homology"/>
<comment type="similarity">
    <text evidence="3">Belongs to the telombin family.</text>
</comment>
<reference evidence="10" key="1">
    <citation type="submission" date="2023-01" db="EMBL/GenBank/DDBJ databases">
        <authorList>
            <person name="Van Ghelder C."/>
            <person name="Rancurel C."/>
        </authorList>
    </citation>
    <scope>NUCLEOTIDE SEQUENCE</scope>
    <source>
        <strain evidence="10">CNCM I-4278</strain>
    </source>
</reference>
<keyword evidence="6" id="KW-0238">DNA-binding</keyword>
<dbReference type="Pfam" id="PF16686">
    <property type="entry name" value="POT1PC"/>
    <property type="match status" value="1"/>
</dbReference>
<dbReference type="Gene3D" id="2.40.50.140">
    <property type="entry name" value="Nucleic acid-binding proteins"/>
    <property type="match status" value="3"/>
</dbReference>
<keyword evidence="5" id="KW-0779">Telomere</keyword>
<comment type="caution">
    <text evidence="10">The sequence shown here is derived from an EMBL/GenBank/DDBJ whole genome shotgun (WGS) entry which is preliminary data.</text>
</comment>
<feature type="compositionally biased region" description="Basic and acidic residues" evidence="8">
    <location>
        <begin position="386"/>
        <end position="399"/>
    </location>
</feature>
<dbReference type="SUPFAM" id="SSF50249">
    <property type="entry name" value="Nucleic acid-binding proteins"/>
    <property type="match status" value="1"/>
</dbReference>
<dbReference type="GO" id="GO:0000783">
    <property type="term" value="C:nuclear telomere cap complex"/>
    <property type="evidence" value="ECO:0007669"/>
    <property type="project" value="TreeGrafter"/>
</dbReference>
<evidence type="ECO:0000256" key="1">
    <source>
        <dbReference type="ARBA" id="ARBA00004123"/>
    </source>
</evidence>
<dbReference type="PANTHER" id="PTHR14513:SF0">
    <property type="entry name" value="PROTECTION OF TELOMERES PROTEIN 1"/>
    <property type="match status" value="1"/>
</dbReference>
<dbReference type="GO" id="GO:0032210">
    <property type="term" value="P:regulation of telomere maintenance via telomerase"/>
    <property type="evidence" value="ECO:0007669"/>
    <property type="project" value="TreeGrafter"/>
</dbReference>
<feature type="region of interest" description="Disordered" evidence="8">
    <location>
        <begin position="177"/>
        <end position="210"/>
    </location>
</feature>
<dbReference type="GO" id="GO:0016233">
    <property type="term" value="P:telomere capping"/>
    <property type="evidence" value="ECO:0007669"/>
    <property type="project" value="TreeGrafter"/>
</dbReference>
<evidence type="ECO:0000256" key="2">
    <source>
        <dbReference type="ARBA" id="ARBA00004574"/>
    </source>
</evidence>
<evidence type="ECO:0000256" key="4">
    <source>
        <dbReference type="ARBA" id="ARBA00022454"/>
    </source>
</evidence>
<evidence type="ECO:0000256" key="6">
    <source>
        <dbReference type="ARBA" id="ARBA00023125"/>
    </source>
</evidence>
<evidence type="ECO:0000313" key="10">
    <source>
        <dbReference type="EMBL" id="CAI6341202.1"/>
    </source>
</evidence>
<dbReference type="GO" id="GO:0098505">
    <property type="term" value="F:G-rich strand telomeric DNA binding"/>
    <property type="evidence" value="ECO:0007669"/>
    <property type="project" value="TreeGrafter"/>
</dbReference>
<dbReference type="InterPro" id="IPR032042">
    <property type="entry name" value="POT1PC"/>
</dbReference>